<gene>
    <name evidence="3" type="ORF">UFOPK2254_00852</name>
</gene>
<organism evidence="3">
    <name type="scientific">freshwater metagenome</name>
    <dbReference type="NCBI Taxonomy" id="449393"/>
    <lineage>
        <taxon>unclassified sequences</taxon>
        <taxon>metagenomes</taxon>
        <taxon>ecological metagenomes</taxon>
    </lineage>
</organism>
<dbReference type="PRINTS" id="PR00813">
    <property type="entry name" value="BCTERIALGSPG"/>
</dbReference>
<evidence type="ECO:0000313" key="3">
    <source>
        <dbReference type="EMBL" id="CAB4662782.1"/>
    </source>
</evidence>
<dbReference type="PANTHER" id="PTHR30093">
    <property type="entry name" value="GENERAL SECRETION PATHWAY PROTEIN G"/>
    <property type="match status" value="1"/>
</dbReference>
<evidence type="ECO:0000256" key="2">
    <source>
        <dbReference type="SAM" id="Phobius"/>
    </source>
</evidence>
<dbReference type="EMBL" id="CAEZWO010000077">
    <property type="protein sequence ID" value="CAB4662782.1"/>
    <property type="molecule type" value="Genomic_DNA"/>
</dbReference>
<dbReference type="InterPro" id="IPR012902">
    <property type="entry name" value="N_methyl_site"/>
</dbReference>
<accession>A0A6J6LM49</accession>
<dbReference type="GO" id="GO:0015627">
    <property type="term" value="C:type II protein secretion system complex"/>
    <property type="evidence" value="ECO:0007669"/>
    <property type="project" value="InterPro"/>
</dbReference>
<protein>
    <submittedName>
        <fullName evidence="3">Unannotated protein</fullName>
    </submittedName>
</protein>
<dbReference type="AlphaFoldDB" id="A0A6J6LM49"/>
<sequence length="231" mass="23424">MKLKKKVAGDMGMTLVEVLITLMIIGIMSGIAYVGLAGARKSSTQNACRTAYQAVSLAVANYQADNQSLPPSLAALSLQTSTNPVYLNPGLLATTSTNFGLTLGTSQVTSYSSSGTTRTIYFASTNSSTLMAALLTSGDPISIAGVDSTNFDGTWTATSTASTSGSGYKVTYTGASSYTLSTTTAPTSGAIINAVTTATTPFEVYVLNPSGTLIAATNDLSTAPAACSLVG</sequence>
<dbReference type="GO" id="GO:0015628">
    <property type="term" value="P:protein secretion by the type II secretion system"/>
    <property type="evidence" value="ECO:0007669"/>
    <property type="project" value="InterPro"/>
</dbReference>
<reference evidence="3" key="1">
    <citation type="submission" date="2020-05" db="EMBL/GenBank/DDBJ databases">
        <authorList>
            <person name="Chiriac C."/>
            <person name="Salcher M."/>
            <person name="Ghai R."/>
            <person name="Kavagutti S V."/>
        </authorList>
    </citation>
    <scope>NUCLEOTIDE SEQUENCE</scope>
</reference>
<keyword evidence="1" id="KW-0488">Methylation</keyword>
<name>A0A6J6LM49_9ZZZZ</name>
<dbReference type="InterPro" id="IPR000983">
    <property type="entry name" value="Bac_GSPG_pilin"/>
</dbReference>
<dbReference type="SUPFAM" id="SSF54523">
    <property type="entry name" value="Pili subunits"/>
    <property type="match status" value="1"/>
</dbReference>
<keyword evidence="2" id="KW-0812">Transmembrane</keyword>
<keyword evidence="2" id="KW-1133">Transmembrane helix</keyword>
<dbReference type="InterPro" id="IPR045584">
    <property type="entry name" value="Pilin-like"/>
</dbReference>
<keyword evidence="2" id="KW-0472">Membrane</keyword>
<dbReference type="Gene3D" id="3.30.700.10">
    <property type="entry name" value="Glycoprotein, Type 4 Pilin"/>
    <property type="match status" value="1"/>
</dbReference>
<dbReference type="PANTHER" id="PTHR30093:SF2">
    <property type="entry name" value="TYPE II SECRETION SYSTEM PROTEIN H"/>
    <property type="match status" value="1"/>
</dbReference>
<dbReference type="NCBIfam" id="TIGR02532">
    <property type="entry name" value="IV_pilin_GFxxxE"/>
    <property type="match status" value="1"/>
</dbReference>
<feature type="transmembrane region" description="Helical" evidence="2">
    <location>
        <begin position="12"/>
        <end position="36"/>
    </location>
</feature>
<proteinExistence type="predicted"/>
<evidence type="ECO:0000256" key="1">
    <source>
        <dbReference type="ARBA" id="ARBA00022481"/>
    </source>
</evidence>